<organism evidence="2 3">
    <name type="scientific">Aerophototrophica crusticola</name>
    <dbReference type="NCBI Taxonomy" id="1709002"/>
    <lineage>
        <taxon>Bacteria</taxon>
        <taxon>Pseudomonadati</taxon>
        <taxon>Pseudomonadota</taxon>
        <taxon>Alphaproteobacteria</taxon>
        <taxon>Rhodospirillales</taxon>
        <taxon>Rhodospirillaceae</taxon>
        <taxon>Aerophototrophica</taxon>
    </lineage>
</organism>
<reference evidence="2" key="1">
    <citation type="submission" date="2020-04" db="EMBL/GenBank/DDBJ databases">
        <title>A desert anoxygenic phototrophic bacterium fixes CO2 using RubisCO under aerobic conditions.</title>
        <authorList>
            <person name="Tang K."/>
        </authorList>
    </citation>
    <scope>NUCLEOTIDE SEQUENCE [LARGE SCALE GENOMIC DNA]</scope>
    <source>
        <strain evidence="2">MIMtkB3</strain>
    </source>
</reference>
<keyword evidence="3" id="KW-1185">Reference proteome</keyword>
<dbReference type="KEGG" id="acru:HHL28_16960"/>
<evidence type="ECO:0000313" key="3">
    <source>
        <dbReference type="Proteomes" id="UP000501891"/>
    </source>
</evidence>
<feature type="transmembrane region" description="Helical" evidence="1">
    <location>
        <begin position="78"/>
        <end position="99"/>
    </location>
</feature>
<evidence type="ECO:0000313" key="2">
    <source>
        <dbReference type="EMBL" id="QJE74531.1"/>
    </source>
</evidence>
<feature type="transmembrane region" description="Helical" evidence="1">
    <location>
        <begin position="105"/>
        <end position="125"/>
    </location>
</feature>
<gene>
    <name evidence="2" type="ORF">HHL28_16960</name>
</gene>
<keyword evidence="1" id="KW-1133">Transmembrane helix</keyword>
<feature type="transmembrane region" description="Helical" evidence="1">
    <location>
        <begin position="132"/>
        <end position="151"/>
    </location>
</feature>
<feature type="transmembrane region" description="Helical" evidence="1">
    <location>
        <begin position="48"/>
        <end position="66"/>
    </location>
</feature>
<protein>
    <submittedName>
        <fullName evidence="2">Uncharacterized protein</fullName>
    </submittedName>
</protein>
<accession>A0A858RB15</accession>
<keyword evidence="1" id="KW-0812">Transmembrane</keyword>
<proteinExistence type="predicted"/>
<sequence>MVEIGGNGPRRGVSPWRLVGWGGAAALLLLPAVAMRFTTKVDWGPEDFITFGVMLAVAGGALEVAVRMSGNWAYRAGAGVAVATGFLLLWANLAVGVIGSEDNPANLMFHGVLLVGIIGAILARFRPRGMSLAVAAMALAQLLAFVVGVVAGWGETPVVTVVFAGLWLTSAWLFRKAAREEG</sequence>
<feature type="transmembrane region" description="Helical" evidence="1">
    <location>
        <begin position="157"/>
        <end position="174"/>
    </location>
</feature>
<dbReference type="Proteomes" id="UP000501891">
    <property type="component" value="Chromosome"/>
</dbReference>
<name>A0A858RB15_9PROT</name>
<feature type="transmembrane region" description="Helical" evidence="1">
    <location>
        <begin position="18"/>
        <end position="36"/>
    </location>
</feature>
<dbReference type="EMBL" id="CP051775">
    <property type="protein sequence ID" value="QJE74531.1"/>
    <property type="molecule type" value="Genomic_DNA"/>
</dbReference>
<evidence type="ECO:0000256" key="1">
    <source>
        <dbReference type="SAM" id="Phobius"/>
    </source>
</evidence>
<dbReference type="AlphaFoldDB" id="A0A858RB15"/>
<keyword evidence="1" id="KW-0472">Membrane</keyword>